<evidence type="ECO:0000313" key="11">
    <source>
        <dbReference type="Proteomes" id="UP000530660"/>
    </source>
</evidence>
<dbReference type="PANTHER" id="PTHR32194">
    <property type="entry name" value="METALLOPROTEASE TLDD"/>
    <property type="match status" value="1"/>
</dbReference>
<evidence type="ECO:0000256" key="5">
    <source>
        <dbReference type="ARBA" id="ARBA00022801"/>
    </source>
</evidence>
<keyword evidence="6 9" id="KW-0647">Proteasome</keyword>
<keyword evidence="5" id="KW-0378">Hydrolase</keyword>
<dbReference type="PRINTS" id="PR00141">
    <property type="entry name" value="PROTEASOME"/>
</dbReference>
<evidence type="ECO:0000256" key="1">
    <source>
        <dbReference type="ARBA" id="ARBA00001198"/>
    </source>
</evidence>
<dbReference type="GO" id="GO:0004298">
    <property type="term" value="F:threonine-type endopeptidase activity"/>
    <property type="evidence" value="ECO:0007669"/>
    <property type="project" value="UniProtKB-KW"/>
</dbReference>
<name>A0A7J7IJ71_9RHOD</name>
<dbReference type="InterPro" id="IPR000243">
    <property type="entry name" value="Pept_T1A_subB"/>
</dbReference>
<dbReference type="InterPro" id="IPR016050">
    <property type="entry name" value="Proteasome_bsu_CS"/>
</dbReference>
<dbReference type="EMBL" id="VWRR01000010">
    <property type="protein sequence ID" value="KAF6002341.1"/>
    <property type="molecule type" value="Genomic_DNA"/>
</dbReference>
<comment type="catalytic activity">
    <reaction evidence="1">
        <text>Cleavage of peptide bonds with very broad specificity.</text>
        <dbReference type="EC" id="3.4.25.1"/>
    </reaction>
</comment>
<sequence>MATRNGSSGFNFDLVLRNERLVERLQVDAPKSEASVLAKLPRKTGTTIAGMLFEGGVVLGADTRATEGNVVADKNCSKIHYIASNIYCCGAGTAADTEATTQLIASQMELHRQATGQALVPVVAAMTRLKQYLFRYQGYISAALVLGGVDELHGPSLYTVYPHGSVDQLPYVSMGSGSLAAMAVFEARWHERLSEDEAKRLVYEAITAGIENDLGSGSNVDLCVIKNGGKSVDYVRGYAKENPRPYRKPTNYTFPKGTTPVLMEEIRKYIEVKRVVSDL</sequence>
<accession>A0A7J7IJ71</accession>
<evidence type="ECO:0000256" key="7">
    <source>
        <dbReference type="ARBA" id="ARBA00023242"/>
    </source>
</evidence>
<comment type="subunit">
    <text evidence="9">Component of the proteasome complex.</text>
</comment>
<evidence type="ECO:0000256" key="2">
    <source>
        <dbReference type="ARBA" id="ARBA00022490"/>
    </source>
</evidence>
<dbReference type="SUPFAM" id="SSF56235">
    <property type="entry name" value="N-terminal nucleophile aminohydrolases (Ntn hydrolases)"/>
    <property type="match status" value="1"/>
</dbReference>
<evidence type="ECO:0000256" key="4">
    <source>
        <dbReference type="ARBA" id="ARBA00022698"/>
    </source>
</evidence>
<comment type="caution">
    <text evidence="10">The sequence shown here is derived from an EMBL/GenBank/DDBJ whole genome shotgun (WGS) entry which is preliminary data.</text>
</comment>
<protein>
    <recommendedName>
        <fullName evidence="9">Proteasome subunit beta</fullName>
    </recommendedName>
</protein>
<evidence type="ECO:0000256" key="6">
    <source>
        <dbReference type="ARBA" id="ARBA00022942"/>
    </source>
</evidence>
<dbReference type="InterPro" id="IPR001353">
    <property type="entry name" value="Proteasome_sua/b"/>
</dbReference>
<dbReference type="PANTHER" id="PTHR32194:SF4">
    <property type="entry name" value="PROTEASOME SUBUNIT BETA TYPE-7"/>
    <property type="match status" value="1"/>
</dbReference>
<keyword evidence="3" id="KW-0645">Protease</keyword>
<feature type="active site" description="Nucleophile" evidence="8">
    <location>
        <position position="46"/>
    </location>
</feature>
<dbReference type="GO" id="GO:0005634">
    <property type="term" value="C:nucleus"/>
    <property type="evidence" value="ECO:0007669"/>
    <property type="project" value="UniProtKB-SubCell"/>
</dbReference>
<organism evidence="10 11">
    <name type="scientific">Cyanidiococcus yangmingshanensis</name>
    <dbReference type="NCBI Taxonomy" id="2690220"/>
    <lineage>
        <taxon>Eukaryota</taxon>
        <taxon>Rhodophyta</taxon>
        <taxon>Bangiophyceae</taxon>
        <taxon>Cyanidiales</taxon>
        <taxon>Cyanidiaceae</taxon>
        <taxon>Cyanidiococcus</taxon>
    </lineage>
</organism>
<dbReference type="PROSITE" id="PS51476">
    <property type="entry name" value="PROTEASOME_BETA_2"/>
    <property type="match status" value="1"/>
</dbReference>
<dbReference type="Proteomes" id="UP000530660">
    <property type="component" value="Unassembled WGS sequence"/>
</dbReference>
<dbReference type="AlphaFoldDB" id="A0A7J7IJ71"/>
<dbReference type="GO" id="GO:0051603">
    <property type="term" value="P:proteolysis involved in protein catabolic process"/>
    <property type="evidence" value="ECO:0007669"/>
    <property type="project" value="InterPro"/>
</dbReference>
<keyword evidence="11" id="KW-1185">Reference proteome</keyword>
<evidence type="ECO:0000256" key="9">
    <source>
        <dbReference type="RuleBase" id="RU004203"/>
    </source>
</evidence>
<dbReference type="OrthoDB" id="429533at2759"/>
<dbReference type="Pfam" id="PF00227">
    <property type="entry name" value="Proteasome"/>
    <property type="match status" value="1"/>
</dbReference>
<reference evidence="10 11" key="1">
    <citation type="journal article" date="2020" name="J. Phycol.">
        <title>Comparative genome analysis reveals Cyanidiococcus gen. nov., a new extremophilic red algal genus sister to Cyanidioschyzon (Cyanidioschyzonaceae, Rhodophyta).</title>
        <authorList>
            <person name="Liu S.-L."/>
            <person name="Chiang Y.-R."/>
            <person name="Yoon H.S."/>
            <person name="Fu H.-Y."/>
        </authorList>
    </citation>
    <scope>NUCLEOTIDE SEQUENCE [LARGE SCALE GENOMIC DNA]</scope>
    <source>
        <strain evidence="10 11">THAL066</strain>
    </source>
</reference>
<comment type="similarity">
    <text evidence="9">Belongs to the peptidase T1B family.</text>
</comment>
<dbReference type="InterPro" id="IPR029055">
    <property type="entry name" value="Ntn_hydrolases_N"/>
</dbReference>
<dbReference type="Gene3D" id="3.60.20.10">
    <property type="entry name" value="Glutamine Phosphoribosylpyrophosphate, subunit 1, domain 1"/>
    <property type="match status" value="1"/>
</dbReference>
<evidence type="ECO:0000256" key="8">
    <source>
        <dbReference type="PIRSR" id="PIRSR600243-1"/>
    </source>
</evidence>
<dbReference type="PROSITE" id="PS00854">
    <property type="entry name" value="PROTEASOME_BETA_1"/>
    <property type="match status" value="1"/>
</dbReference>
<dbReference type="InterPro" id="IPR023333">
    <property type="entry name" value="Proteasome_suB-type"/>
</dbReference>
<keyword evidence="4" id="KW-0888">Threonine protease</keyword>
<proteinExistence type="inferred from homology"/>
<dbReference type="CDD" id="cd03763">
    <property type="entry name" value="proteasome_beta_type_7"/>
    <property type="match status" value="1"/>
</dbReference>
<keyword evidence="2 9" id="KW-0963">Cytoplasm</keyword>
<dbReference type="FunFam" id="3.60.20.10:FF:000005">
    <property type="entry name" value="Proteasome subunit beta type-2"/>
    <property type="match status" value="1"/>
</dbReference>
<evidence type="ECO:0000313" key="10">
    <source>
        <dbReference type="EMBL" id="KAF6002341.1"/>
    </source>
</evidence>
<comment type="function">
    <text evidence="9">Component of the proteasome, a multicatalytic proteinase complex which is characterized by its ability to cleave peptides with Arg, Phe, Tyr, Leu, and Glu adjacent to the leaving group at neutral or slightly basic pH. The proteasome has an ATP-dependent proteolytic activity.</text>
</comment>
<keyword evidence="7 9" id="KW-0539">Nucleus</keyword>
<gene>
    <name evidence="10" type="primary">PSMB7</name>
    <name evidence="10" type="ORF">F1559_000262</name>
</gene>
<evidence type="ECO:0000256" key="3">
    <source>
        <dbReference type="ARBA" id="ARBA00022670"/>
    </source>
</evidence>
<comment type="subcellular location">
    <subcellularLocation>
        <location evidence="9">Cytoplasm</location>
    </subcellularLocation>
    <subcellularLocation>
        <location evidence="9">Nucleus</location>
    </subcellularLocation>
</comment>
<dbReference type="GO" id="GO:0005839">
    <property type="term" value="C:proteasome core complex"/>
    <property type="evidence" value="ECO:0007669"/>
    <property type="project" value="InterPro"/>
</dbReference>
<dbReference type="GO" id="GO:0005737">
    <property type="term" value="C:cytoplasm"/>
    <property type="evidence" value="ECO:0007669"/>
    <property type="project" value="UniProtKB-SubCell"/>
</dbReference>